<comment type="caution">
    <text evidence="2">The sequence shown here is derived from an EMBL/GenBank/DDBJ whole genome shotgun (WGS) entry which is preliminary data.</text>
</comment>
<dbReference type="Pfam" id="PF04230">
    <property type="entry name" value="PS_pyruv_trans"/>
    <property type="match status" value="1"/>
</dbReference>
<dbReference type="GO" id="GO:0016740">
    <property type="term" value="F:transferase activity"/>
    <property type="evidence" value="ECO:0007669"/>
    <property type="project" value="UniProtKB-KW"/>
</dbReference>
<gene>
    <name evidence="2" type="ORF">DWW65_07160</name>
</gene>
<organism evidence="2 3">
    <name type="scientific">Coprococcus comes</name>
    <dbReference type="NCBI Taxonomy" id="410072"/>
    <lineage>
        <taxon>Bacteria</taxon>
        <taxon>Bacillati</taxon>
        <taxon>Bacillota</taxon>
        <taxon>Clostridia</taxon>
        <taxon>Lachnospirales</taxon>
        <taxon>Lachnospiraceae</taxon>
        <taxon>Coprococcus</taxon>
    </lineage>
</organism>
<name>A0A412T7S0_9FIRM</name>
<evidence type="ECO:0000313" key="2">
    <source>
        <dbReference type="EMBL" id="RGU45987.1"/>
    </source>
</evidence>
<proteinExistence type="predicted"/>
<evidence type="ECO:0000259" key="1">
    <source>
        <dbReference type="Pfam" id="PF04230"/>
    </source>
</evidence>
<accession>A0A412T7S0</accession>
<dbReference type="Proteomes" id="UP000285693">
    <property type="component" value="Unassembled WGS sequence"/>
</dbReference>
<reference evidence="2 3" key="1">
    <citation type="submission" date="2018-08" db="EMBL/GenBank/DDBJ databases">
        <title>A genome reference for cultivated species of the human gut microbiota.</title>
        <authorList>
            <person name="Zou Y."/>
            <person name="Xue W."/>
            <person name="Luo G."/>
        </authorList>
    </citation>
    <scope>NUCLEOTIDE SEQUENCE [LARGE SCALE GENOMIC DNA]</scope>
    <source>
        <strain evidence="2 3">AF16-31</strain>
    </source>
</reference>
<evidence type="ECO:0000313" key="3">
    <source>
        <dbReference type="Proteomes" id="UP000285693"/>
    </source>
</evidence>
<protein>
    <submittedName>
        <fullName evidence="2">Polysaccharide pyruvyl transferase family protein</fullName>
    </submittedName>
</protein>
<feature type="domain" description="Polysaccharide pyruvyl transferase" evidence="1">
    <location>
        <begin position="14"/>
        <end position="305"/>
    </location>
</feature>
<dbReference type="AlphaFoldDB" id="A0A412T7S0"/>
<dbReference type="InterPro" id="IPR007345">
    <property type="entry name" value="Polysacch_pyruvyl_Trfase"/>
</dbReference>
<sequence>MKKIAKLTWLHNGNFGSVLQAAALQRYLLEQGYDVIDLDYNASLSEKLKNWIRNRNSPKLFLGKFEEAKRKKNYKNPEEFVKRGEKFSEFEEKWIKRGQLCHTPVEIKEESKKYDIFICGSDQIWSPALMNPIFYLDFVQKGKKKIAYAPSFGVTSTTTAKEKKITEYLKTFSNISVRESQGQQFIKKLIGKNVPVVIDPTLLLSTSIWNEYAIAPEIEEDYILCYLLTPNSKYLQAVSKFAKEKGLDVVIVPTTKGPFDTGFKEIIGIGPAEWLGLIQNSKYVFTDSFHGCIFSSLFHKEFILFKRFKDENKASENSRIYTLAKMLDVEERIIDESNLNAIGKLKMIDFEKVDAIIEGKAKESKDWLLNALKEVGA</sequence>
<keyword evidence="2" id="KW-0808">Transferase</keyword>
<dbReference type="RefSeq" id="WP_117823812.1">
    <property type="nucleotide sequence ID" value="NZ_QRXY01000007.1"/>
</dbReference>
<dbReference type="EMBL" id="QRXY01000007">
    <property type="protein sequence ID" value="RGU45987.1"/>
    <property type="molecule type" value="Genomic_DNA"/>
</dbReference>